<feature type="compositionally biased region" description="Polar residues" evidence="1">
    <location>
        <begin position="398"/>
        <end position="410"/>
    </location>
</feature>
<feature type="compositionally biased region" description="Polar residues" evidence="1">
    <location>
        <begin position="63"/>
        <end position="78"/>
    </location>
</feature>
<feature type="compositionally biased region" description="Polar residues" evidence="1">
    <location>
        <begin position="293"/>
        <end position="311"/>
    </location>
</feature>
<sequence length="736" mass="83594">MIETGTTKPVVNATLQTLQAYHQSLPCRPHSPPPLLKKFQNGFVHKTSELTNFETETRKTSHARSTSVTAPKNVSSTHSNGCLKDNIKCFDESLELHSTAFRESTTALSKVSPQISPTTRFEISKRVYSRVFGKKSNVNGEQQHKKLNNEIEKCNRSSQNGKSVSLSQVKKDCTEKRSGCQQSADGKMESYSIRSSEQPEHYISSKARDAALHCRTTRDDIQQKCHQKQLLAKPQEDSFVLRDDNQNAKRQSSDANLKQYTSECKCCNEPKSSPAPTDYKEECPIRTRENLYHNNNATNQENKSFPATSPTGYPKCSTGLSKHTYQDEQFTPMWGDKIDQCHPTPKVNLQRYDDSPVKSQVSYLKPKSDVPQLRRGRPRTRDVKDTTPVYDHGVPTCSPKSRQPHLSKSMSCDKPQCNRITQNNDDDNDDDVFIVSSCSDINNNSTATTNKIPYQRFVPNDNSTTNRTSTKFQNKPVGVQGSHCPEGRREASKYHDSGAPNPLKEDIERSINLESDEHRRMDITPFPKESTESQRSHRHETKEEPRRSVTLRLPIPSCEKVESHDYKAITFISSGNQDSNKVETKALHDQTHTTYPPSRPVPPRLLKMCWTTWTTDAVAYAIDHNSLPKIVAVHSIVNRDETAEKKNPTCSLRVIRKYWNELLKKLSSEMSNFKRESEVQHSVLERTPQVNHTSTLSRRLLEGSKNSDAQKQTMPSPKDSDVTYPSRKDSSMHRRV</sequence>
<feature type="region of interest" description="Disordered" evidence="1">
    <location>
        <begin position="366"/>
        <end position="413"/>
    </location>
</feature>
<protein>
    <submittedName>
        <fullName evidence="2">Uncharacterized protein</fullName>
    </submittedName>
</protein>
<evidence type="ECO:0000256" key="1">
    <source>
        <dbReference type="SAM" id="MobiDB-lite"/>
    </source>
</evidence>
<evidence type="ECO:0000313" key="2">
    <source>
        <dbReference type="EMBL" id="KAJ7384212.1"/>
    </source>
</evidence>
<dbReference type="AlphaFoldDB" id="A0A9W9ZMA3"/>
<feature type="compositionally biased region" description="Polar residues" evidence="1">
    <location>
        <begin position="688"/>
        <end position="697"/>
    </location>
</feature>
<organism evidence="2 3">
    <name type="scientific">Desmophyllum pertusum</name>
    <dbReference type="NCBI Taxonomy" id="174260"/>
    <lineage>
        <taxon>Eukaryota</taxon>
        <taxon>Metazoa</taxon>
        <taxon>Cnidaria</taxon>
        <taxon>Anthozoa</taxon>
        <taxon>Hexacorallia</taxon>
        <taxon>Scleractinia</taxon>
        <taxon>Caryophylliina</taxon>
        <taxon>Caryophylliidae</taxon>
        <taxon>Desmophyllum</taxon>
    </lineage>
</organism>
<feature type="compositionally biased region" description="Basic and acidic residues" evidence="1">
    <location>
        <begin position="718"/>
        <end position="736"/>
    </location>
</feature>
<evidence type="ECO:0000313" key="3">
    <source>
        <dbReference type="Proteomes" id="UP001163046"/>
    </source>
</evidence>
<gene>
    <name evidence="2" type="ORF">OS493_022840</name>
</gene>
<comment type="caution">
    <text evidence="2">The sequence shown here is derived from an EMBL/GenBank/DDBJ whole genome shotgun (WGS) entry which is preliminary data.</text>
</comment>
<feature type="compositionally biased region" description="Basic and acidic residues" evidence="1">
    <location>
        <begin position="503"/>
        <end position="522"/>
    </location>
</feature>
<feature type="compositionally biased region" description="Polar residues" evidence="1">
    <location>
        <begin position="460"/>
        <end position="473"/>
    </location>
</feature>
<feature type="region of interest" description="Disordered" evidence="1">
    <location>
        <begin position="53"/>
        <end position="78"/>
    </location>
</feature>
<reference evidence="2" key="1">
    <citation type="submission" date="2023-01" db="EMBL/GenBank/DDBJ databases">
        <title>Genome assembly of the deep-sea coral Lophelia pertusa.</title>
        <authorList>
            <person name="Herrera S."/>
            <person name="Cordes E."/>
        </authorList>
    </citation>
    <scope>NUCLEOTIDE SEQUENCE</scope>
    <source>
        <strain evidence="2">USNM1676648</strain>
        <tissue evidence="2">Polyp</tissue>
    </source>
</reference>
<feature type="compositionally biased region" description="Basic and acidic residues" evidence="1">
    <location>
        <begin position="485"/>
        <end position="496"/>
    </location>
</feature>
<feature type="region of interest" description="Disordered" evidence="1">
    <location>
        <begin position="455"/>
        <end position="548"/>
    </location>
</feature>
<dbReference type="Proteomes" id="UP001163046">
    <property type="component" value="Unassembled WGS sequence"/>
</dbReference>
<feature type="compositionally biased region" description="Polar residues" evidence="1">
    <location>
        <begin position="704"/>
        <end position="715"/>
    </location>
</feature>
<keyword evidence="3" id="KW-1185">Reference proteome</keyword>
<name>A0A9W9ZMA3_9CNID</name>
<dbReference type="OrthoDB" id="5982944at2759"/>
<feature type="region of interest" description="Disordered" evidence="1">
    <location>
        <begin position="684"/>
        <end position="736"/>
    </location>
</feature>
<dbReference type="EMBL" id="MU825889">
    <property type="protein sequence ID" value="KAJ7384212.1"/>
    <property type="molecule type" value="Genomic_DNA"/>
</dbReference>
<feature type="compositionally biased region" description="Basic and acidic residues" evidence="1">
    <location>
        <begin position="529"/>
        <end position="547"/>
    </location>
</feature>
<proteinExistence type="predicted"/>
<feature type="region of interest" description="Disordered" evidence="1">
    <location>
        <begin position="293"/>
        <end position="313"/>
    </location>
</feature>
<accession>A0A9W9ZMA3</accession>